<name>A0A6B3W3C8_9BACI</name>
<dbReference type="GO" id="GO:0016020">
    <property type="term" value="C:membrane"/>
    <property type="evidence" value="ECO:0007669"/>
    <property type="project" value="UniProtKB-SubCell"/>
</dbReference>
<evidence type="ECO:0000256" key="4">
    <source>
        <dbReference type="ARBA" id="ARBA00022989"/>
    </source>
</evidence>
<evidence type="ECO:0000256" key="1">
    <source>
        <dbReference type="ARBA" id="ARBA00004167"/>
    </source>
</evidence>
<dbReference type="InterPro" id="IPR058982">
    <property type="entry name" value="Beta-barrel_AprE"/>
</dbReference>
<dbReference type="EMBL" id="JACEIO010000035">
    <property type="protein sequence ID" value="MBA4538123.1"/>
    <property type="molecule type" value="Genomic_DNA"/>
</dbReference>
<organism evidence="11 12">
    <name type="scientific">Bacillus aquiflavi</name>
    <dbReference type="NCBI Taxonomy" id="2672567"/>
    <lineage>
        <taxon>Bacteria</taxon>
        <taxon>Bacillati</taxon>
        <taxon>Bacillota</taxon>
        <taxon>Bacilli</taxon>
        <taxon>Bacillales</taxon>
        <taxon>Bacillaceae</taxon>
        <taxon>Bacillus</taxon>
    </lineage>
</organism>
<sequence length="361" mass="41841">MKIYEINELTDSRIFYDRKPPRFLFIFIITLFLLMLFVVFWSVNSQKIDKYTEKGVIVPENTYQISSNQPDEISHVHVAEGQEVERGDLLIAFKSEDLKLEKEVLEKQFTTLTNRIGLLKRAETEARIKINTFDPKNEREAEFYSKLSANIAKMKEYEVDKEALRKQKYSEYEIAQYVERYQAKSEEIIEETIVSLAAERNELEMEKKKVESQLNALQDKEYSQNIYAPVQGTIHFIKDLNEGMVIPPGEVIAVITEDHRQLMIETMVRSNEIVNISQQSDVVIKVDGMNNGQSEVNGRVVFIDKDVSYDDKGRGYYKVKIKPTHRHGMNQLKSGMAATVTFVVNKTTYMNYFLKLVGVKA</sequence>
<dbReference type="Gene3D" id="2.40.30.170">
    <property type="match status" value="1"/>
</dbReference>
<keyword evidence="12" id="KW-1185">Reference proteome</keyword>
<evidence type="ECO:0000256" key="2">
    <source>
        <dbReference type="ARBA" id="ARBA00009477"/>
    </source>
</evidence>
<feature type="domain" description="LcnD-like barrel-sandwich hybrid" evidence="8">
    <location>
        <begin position="64"/>
        <end position="255"/>
    </location>
</feature>
<reference evidence="10 13" key="2">
    <citation type="submission" date="2020-07" db="EMBL/GenBank/DDBJ databases">
        <authorList>
            <person name="Feng H."/>
        </authorList>
    </citation>
    <scope>NUCLEOTIDE SEQUENCE [LARGE SCALE GENOMIC DNA]</scope>
    <source>
        <strain evidence="10">S-12</strain>
        <strain evidence="13">s-12</strain>
    </source>
</reference>
<feature type="transmembrane region" description="Helical" evidence="7">
    <location>
        <begin position="23"/>
        <end position="43"/>
    </location>
</feature>
<feature type="domain" description="AprE-like beta-barrel" evidence="9">
    <location>
        <begin position="262"/>
        <end position="343"/>
    </location>
</feature>
<dbReference type="PANTHER" id="PTHR30386">
    <property type="entry name" value="MEMBRANE FUSION SUBUNIT OF EMRAB-TOLC MULTIDRUG EFFLUX PUMP"/>
    <property type="match status" value="1"/>
</dbReference>
<evidence type="ECO:0000256" key="6">
    <source>
        <dbReference type="SAM" id="Coils"/>
    </source>
</evidence>
<comment type="subcellular location">
    <subcellularLocation>
        <location evidence="1">Membrane</location>
        <topology evidence="1">Single-pass membrane protein</topology>
    </subcellularLocation>
</comment>
<keyword evidence="4 7" id="KW-1133">Transmembrane helix</keyword>
<evidence type="ECO:0000313" key="13">
    <source>
        <dbReference type="Proteomes" id="UP000570010"/>
    </source>
</evidence>
<evidence type="ECO:0000313" key="12">
    <source>
        <dbReference type="Proteomes" id="UP000472971"/>
    </source>
</evidence>
<dbReference type="InterPro" id="IPR058786">
    <property type="entry name" value="BSH_LcnD"/>
</dbReference>
<dbReference type="AlphaFoldDB" id="A0A6B3W3C8"/>
<keyword evidence="3 7" id="KW-0812">Transmembrane</keyword>
<comment type="caution">
    <text evidence="11">The sequence shown here is derived from an EMBL/GenBank/DDBJ whole genome shotgun (WGS) entry which is preliminary data.</text>
</comment>
<feature type="coiled-coil region" evidence="6">
    <location>
        <begin position="147"/>
        <end position="220"/>
    </location>
</feature>
<dbReference type="Pfam" id="PF26002">
    <property type="entry name" value="Beta-barrel_AprE"/>
    <property type="match status" value="1"/>
</dbReference>
<evidence type="ECO:0000256" key="7">
    <source>
        <dbReference type="SAM" id="Phobius"/>
    </source>
</evidence>
<keyword evidence="5 7" id="KW-0472">Membrane</keyword>
<evidence type="ECO:0000313" key="10">
    <source>
        <dbReference type="EMBL" id="MBA4538123.1"/>
    </source>
</evidence>
<evidence type="ECO:0000256" key="3">
    <source>
        <dbReference type="ARBA" id="ARBA00022692"/>
    </source>
</evidence>
<proteinExistence type="inferred from homology"/>
<gene>
    <name evidence="11" type="ORF">G4D64_13235</name>
    <name evidence="10" type="ORF">H1Z61_13505</name>
</gene>
<comment type="similarity">
    <text evidence="2">Belongs to the membrane fusion protein (MFP) (TC 8.A.1) family.</text>
</comment>
<dbReference type="Proteomes" id="UP000570010">
    <property type="component" value="Unassembled WGS sequence"/>
</dbReference>
<protein>
    <submittedName>
        <fullName evidence="11">HlyD family efflux transporter periplasmic adaptor subunit</fullName>
    </submittedName>
</protein>
<accession>A0A6B3W3C8</accession>
<dbReference type="InterPro" id="IPR050739">
    <property type="entry name" value="MFP"/>
</dbReference>
<dbReference type="RefSeq" id="WP_163242851.1">
    <property type="nucleotide sequence ID" value="NZ_CP082780.1"/>
</dbReference>
<reference evidence="11 12" key="1">
    <citation type="submission" date="2020-02" db="EMBL/GenBank/DDBJ databases">
        <title>Bacillus aquiflavi sp. nov., isolated from yellow water of strong flavor Chinese baijiu in Yibin region of China.</title>
        <authorList>
            <person name="Xie J."/>
        </authorList>
    </citation>
    <scope>NUCLEOTIDE SEQUENCE [LARGE SCALE GENOMIC DNA]</scope>
    <source>
        <strain evidence="11 12">3H-10</strain>
    </source>
</reference>
<evidence type="ECO:0000313" key="11">
    <source>
        <dbReference type="EMBL" id="NEY82443.1"/>
    </source>
</evidence>
<evidence type="ECO:0000256" key="5">
    <source>
        <dbReference type="ARBA" id="ARBA00023136"/>
    </source>
</evidence>
<evidence type="ECO:0000259" key="9">
    <source>
        <dbReference type="Pfam" id="PF26002"/>
    </source>
</evidence>
<dbReference type="EMBL" id="JAAIWN010000035">
    <property type="protein sequence ID" value="NEY82443.1"/>
    <property type="molecule type" value="Genomic_DNA"/>
</dbReference>
<dbReference type="Pfam" id="PF25935">
    <property type="entry name" value="BSH_LcnD"/>
    <property type="match status" value="1"/>
</dbReference>
<dbReference type="PANTHER" id="PTHR30386:SF26">
    <property type="entry name" value="TRANSPORT PROTEIN COMB"/>
    <property type="match status" value="1"/>
</dbReference>
<dbReference type="Proteomes" id="UP000472971">
    <property type="component" value="Unassembled WGS sequence"/>
</dbReference>
<evidence type="ECO:0000259" key="8">
    <source>
        <dbReference type="Pfam" id="PF25935"/>
    </source>
</evidence>
<keyword evidence="6" id="KW-0175">Coiled coil</keyword>